<dbReference type="PROSITE" id="PS00138">
    <property type="entry name" value="SUBTILASE_SER"/>
    <property type="match status" value="1"/>
</dbReference>
<keyword evidence="2" id="KW-0134">Cell wall</keyword>
<dbReference type="InterPro" id="IPR015500">
    <property type="entry name" value="Peptidase_S8_subtilisin-rel"/>
</dbReference>
<evidence type="ECO:0000259" key="10">
    <source>
        <dbReference type="Pfam" id="PF00082"/>
    </source>
</evidence>
<dbReference type="InterPro" id="IPR046450">
    <property type="entry name" value="PA_dom_sf"/>
</dbReference>
<dbReference type="Gene3D" id="2.60.40.4130">
    <property type="match status" value="1"/>
</dbReference>
<dbReference type="InterPro" id="IPR034213">
    <property type="entry name" value="S8_Vpr-like"/>
</dbReference>
<feature type="active site" description="Charge relay system" evidence="8">
    <location>
        <position position="609"/>
    </location>
</feature>
<dbReference type="PROSITE" id="PS51892">
    <property type="entry name" value="SUBTILASE"/>
    <property type="match status" value="1"/>
</dbReference>
<feature type="domain" description="Peptidase S8/S53" evidence="10">
    <location>
        <begin position="220"/>
        <end position="657"/>
    </location>
</feature>
<feature type="domain" description="C5a peptidase/Subtilisin-like protease SBT2-like Fn3-like" evidence="13">
    <location>
        <begin position="707"/>
        <end position="799"/>
    </location>
</feature>
<dbReference type="InterPro" id="IPR036439">
    <property type="entry name" value="Dockerin_dom_sf"/>
</dbReference>
<dbReference type="InterPro" id="IPR022398">
    <property type="entry name" value="Peptidase_S8_His-AS"/>
</dbReference>
<dbReference type="RefSeq" id="WP_248265894.1">
    <property type="nucleotide sequence ID" value="NZ_CP096034.1"/>
</dbReference>
<dbReference type="InterPro" id="IPR002105">
    <property type="entry name" value="Dockerin_1_rpt"/>
</dbReference>
<dbReference type="PRINTS" id="PR00723">
    <property type="entry name" value="SUBTILISIN"/>
</dbReference>
<keyword evidence="6 8" id="KW-0378">Hydrolase</keyword>
<organism evidence="14 15">
    <name type="scientific">Gottfriedia acidiceleris</name>
    <dbReference type="NCBI Taxonomy" id="371036"/>
    <lineage>
        <taxon>Bacteria</taxon>
        <taxon>Bacillati</taxon>
        <taxon>Bacillota</taxon>
        <taxon>Bacilli</taxon>
        <taxon>Bacillales</taxon>
        <taxon>Bacillaceae</taxon>
        <taxon>Gottfriedia</taxon>
    </lineage>
</organism>
<dbReference type="Pfam" id="PF06280">
    <property type="entry name" value="fn3_5"/>
    <property type="match status" value="1"/>
</dbReference>
<evidence type="ECO:0000256" key="8">
    <source>
        <dbReference type="PROSITE-ProRule" id="PRU01240"/>
    </source>
</evidence>
<feature type="domain" description="Inhibitor I9" evidence="12">
    <location>
        <begin position="88"/>
        <end position="183"/>
    </location>
</feature>
<dbReference type="InterPro" id="IPR050131">
    <property type="entry name" value="Peptidase_S8_subtilisin-like"/>
</dbReference>
<dbReference type="SUPFAM" id="SSF52743">
    <property type="entry name" value="Subtilisin-like"/>
    <property type="match status" value="1"/>
</dbReference>
<dbReference type="InterPro" id="IPR008965">
    <property type="entry name" value="CBM2/CBM3_carb-bd_dom_sf"/>
</dbReference>
<dbReference type="Gene3D" id="3.30.70.80">
    <property type="entry name" value="Peptidase S8 propeptide/proteinase inhibitor I9"/>
    <property type="match status" value="1"/>
</dbReference>
<keyword evidence="5" id="KW-0732">Signal</keyword>
<feature type="active site" description="Charge relay system" evidence="8">
    <location>
        <position position="284"/>
    </location>
</feature>
<evidence type="ECO:0000259" key="12">
    <source>
        <dbReference type="Pfam" id="PF05922"/>
    </source>
</evidence>
<dbReference type="PANTHER" id="PTHR43806:SF65">
    <property type="entry name" value="SERINE PROTEASE APRX"/>
    <property type="match status" value="1"/>
</dbReference>
<keyword evidence="15" id="KW-1185">Reference proteome</keyword>
<dbReference type="Proteomes" id="UP000830639">
    <property type="component" value="Chromosome"/>
</dbReference>
<dbReference type="Gene3D" id="2.60.40.680">
    <property type="match status" value="1"/>
</dbReference>
<keyword evidence="7 8" id="KW-0720">Serine protease</keyword>
<keyword evidence="4 8" id="KW-0645">Protease</keyword>
<evidence type="ECO:0000256" key="9">
    <source>
        <dbReference type="RuleBase" id="RU003355"/>
    </source>
</evidence>
<feature type="active site" description="Charge relay system" evidence="8">
    <location>
        <position position="229"/>
    </location>
</feature>
<dbReference type="InterPro" id="IPR023827">
    <property type="entry name" value="Peptidase_S8_Asp-AS"/>
</dbReference>
<evidence type="ECO:0000256" key="6">
    <source>
        <dbReference type="ARBA" id="ARBA00022801"/>
    </source>
</evidence>
<dbReference type="Gene3D" id="3.40.50.200">
    <property type="entry name" value="Peptidase S8/S53 domain"/>
    <property type="match status" value="2"/>
</dbReference>
<dbReference type="InterPro" id="IPR037045">
    <property type="entry name" value="S8pro/Inhibitor_I9_sf"/>
</dbReference>
<proteinExistence type="inferred from homology"/>
<keyword evidence="3" id="KW-0964">Secreted</keyword>
<dbReference type="Pfam" id="PF05922">
    <property type="entry name" value="Inhibitor_I9"/>
    <property type="match status" value="1"/>
</dbReference>
<dbReference type="InterPro" id="IPR010435">
    <property type="entry name" value="C5a/SBT2-like_Fn3"/>
</dbReference>
<dbReference type="SUPFAM" id="SSF52025">
    <property type="entry name" value="PA domain"/>
    <property type="match status" value="1"/>
</dbReference>
<comment type="similarity">
    <text evidence="1 8 9">Belongs to the peptidase S8 family.</text>
</comment>
<evidence type="ECO:0000256" key="2">
    <source>
        <dbReference type="ARBA" id="ARBA00022512"/>
    </source>
</evidence>
<dbReference type="InterPro" id="IPR010259">
    <property type="entry name" value="S8pro/Inhibitor_I9"/>
</dbReference>
<evidence type="ECO:0000256" key="5">
    <source>
        <dbReference type="ARBA" id="ARBA00022729"/>
    </source>
</evidence>
<dbReference type="PANTHER" id="PTHR43806">
    <property type="entry name" value="PEPTIDASE S8"/>
    <property type="match status" value="1"/>
</dbReference>
<dbReference type="Gene3D" id="3.50.30.30">
    <property type="match status" value="1"/>
</dbReference>
<dbReference type="Pfam" id="PF00082">
    <property type="entry name" value="Peptidase_S8"/>
    <property type="match status" value="1"/>
</dbReference>
<evidence type="ECO:0000259" key="13">
    <source>
        <dbReference type="Pfam" id="PF06280"/>
    </source>
</evidence>
<evidence type="ECO:0000256" key="1">
    <source>
        <dbReference type="ARBA" id="ARBA00011073"/>
    </source>
</evidence>
<protein>
    <submittedName>
        <fullName evidence="14">S8 family serine peptidase</fullName>
    </submittedName>
</protein>
<dbReference type="CDD" id="cd14254">
    <property type="entry name" value="Dockerin_II"/>
    <property type="match status" value="1"/>
</dbReference>
<dbReference type="PROSITE" id="PS00136">
    <property type="entry name" value="SUBTILASE_ASP"/>
    <property type="match status" value="1"/>
</dbReference>
<gene>
    <name evidence="14" type="ORF">MY490_11805</name>
</gene>
<reference evidence="14 15" key="1">
    <citation type="submission" date="2022-04" db="EMBL/GenBank/DDBJ databases">
        <title>Mechanism of arsenic methylation and mitigation arsenic toxicity by Bacillus sp. LH14 from an Arsenic-Contaminated Paddy Soil.</title>
        <authorList>
            <person name="Wang D."/>
        </authorList>
    </citation>
    <scope>NUCLEOTIDE SEQUENCE [LARGE SCALE GENOMIC DNA]</scope>
    <source>
        <strain evidence="14 15">LH14</strain>
    </source>
</reference>
<dbReference type="InterPro" id="IPR023828">
    <property type="entry name" value="Peptidase_S8_Ser-AS"/>
</dbReference>
<evidence type="ECO:0000256" key="3">
    <source>
        <dbReference type="ARBA" id="ARBA00022525"/>
    </source>
</evidence>
<dbReference type="Pfam" id="PF02225">
    <property type="entry name" value="PA"/>
    <property type="match status" value="1"/>
</dbReference>
<evidence type="ECO:0000259" key="11">
    <source>
        <dbReference type="Pfam" id="PF02225"/>
    </source>
</evidence>
<evidence type="ECO:0000256" key="7">
    <source>
        <dbReference type="ARBA" id="ARBA00022825"/>
    </source>
</evidence>
<accession>A0ABY4JFB4</accession>
<dbReference type="EMBL" id="CP096034">
    <property type="protein sequence ID" value="UPM52527.1"/>
    <property type="molecule type" value="Genomic_DNA"/>
</dbReference>
<dbReference type="Pfam" id="PF00404">
    <property type="entry name" value="Dockerin_1"/>
    <property type="match status" value="1"/>
</dbReference>
<dbReference type="InterPro" id="IPR036852">
    <property type="entry name" value="Peptidase_S8/S53_dom_sf"/>
</dbReference>
<dbReference type="InterPro" id="IPR003137">
    <property type="entry name" value="PA_domain"/>
</dbReference>
<name>A0ABY4JFB4_9BACI</name>
<dbReference type="CDD" id="cd07474">
    <property type="entry name" value="Peptidases_S8_subtilisin_Vpr-like"/>
    <property type="match status" value="1"/>
</dbReference>
<dbReference type="SUPFAM" id="SSF63446">
    <property type="entry name" value="Type I dockerin domain"/>
    <property type="match status" value="1"/>
</dbReference>
<dbReference type="CDD" id="cd08547">
    <property type="entry name" value="Type_II_cohesin"/>
    <property type="match status" value="1"/>
</dbReference>
<evidence type="ECO:0000256" key="4">
    <source>
        <dbReference type="ARBA" id="ARBA00022670"/>
    </source>
</evidence>
<evidence type="ECO:0000313" key="14">
    <source>
        <dbReference type="EMBL" id="UPM52527.1"/>
    </source>
</evidence>
<dbReference type="InterPro" id="IPR000209">
    <property type="entry name" value="Peptidase_S8/S53_dom"/>
</dbReference>
<dbReference type="SUPFAM" id="SSF49384">
    <property type="entry name" value="Carbohydrate-binding domain"/>
    <property type="match status" value="1"/>
</dbReference>
<dbReference type="PROSITE" id="PS00137">
    <property type="entry name" value="SUBTILASE_HIS"/>
    <property type="match status" value="1"/>
</dbReference>
<feature type="domain" description="PA" evidence="11">
    <location>
        <begin position="447"/>
        <end position="502"/>
    </location>
</feature>
<sequence length="1381" mass="151451">MRNKKNKKIIKVITTGVITTSLLSTSLILNEKTFAVSDSNSSIKDIDSYIKNISDADRDRIHSMQEMDFDKLKLSTDVNLKVDTPLNVIVQFKQDPTEVDFKKKKANGIKASLDDSMNLVNESHKKFKDQLNGNSKLNNSFEINKEYKHAFNGVSMTLPANQVQELINMDTVQAVYENKEVSIEPNVEQEVESTSSSSTLTQDNINQIGANKLHKEGITGKGIKVGVIDTGIDYTHPDLKDVYKGGYDFVSNDSDPMETTYQDFQKSGSPQFNLLTGASYWTNHGTHVSGIIAGTGKNSSEFAITGVAPDVELYGYKVLGPYGTGFTDAILAGIDRAVQDKMDVINLSLGTDVTDPLNPMSLAINNATLAGTVCVIAAGNYGAPYSIGNPAASPLGISVGANSSDVTAETSNGVVSSATETLNLNNMRMMALDYYTSINTLKGSTIPIVYVGKGDIPDYKGLDVRDKIVLIERGNTTLNAKISLAKANGAKAVMLYNNVSTEDYIPYYFGYSFDYCPTFNLLNEEGTKIINMLKSGQVNLNIKDFGKMTIPGDKLADFSSRGPGSRDYDIKPEVTAPGVGVFSSIPAYANGAGHRADYQHAYARFSGTSMAAPHVAGSAALILQTHPEYTPAEVKQALMNTAENLNGSYSVFEQGSGRINTYEAVHSAVKVSVNDEISTIQNNQLVNKPQSAGDIAYGPIPDSKKDNKIRKSIDITNSSNTEKSFDIKVVFNQGGEMSQNAAKNGVNMDIASEVTVTPNSYSSVKSTLTIPKDAELGLYEGYIYFTNKNDSNEVYQIPFGFKKIHEGISEFEVPFKSFATRRDMNTNYMGYTPIGFSFSSRMNDVDIVLKNADTGEELGIIDSYHGGYFNEDTFWGVEGGFVGLYFPFTGNKDQPVSLIKKLASPGRYEIELVAQNEDGDLFKKSEKVMIENTLPTIKMNMPGGVYEVDDTGLKISGNINDDNVDAMNNFGINIDQSSNMINVLTTFPTGNIPLTIDKNGNFEYQKTITQGNNTTISLQAFDNAMNSIQDHPDFVYTLVKKGTSYVKLMTDKNNAKYGDTFKVTLSEHNIKDFMGGEYTLSYNNQVFELQGVELNNQLVNAAQAKGLTANFTKVETTTGTMNSIKLIPQLTGTTTSGINESMGVMNLTFKVKDNPTVYTKWIQQLNITSAKAYVLNQSPLFINKFGRGINILPATSVLEGGFLPDGFIAPGTLWLDYQKDYSMVGAEVYMIGQDGKRYDATVNSSARFSIKNLPLINQSYELVVKVPGHFERHTRVDDLVDLYEGQAVGKLKYIFYGTTRAGDVNKDNVIDIMDAVYIISKLGTKDRDADINFDGVVDMKDIQFVKGNYLLLNPDFTIHKQPTKIYKGKTLEDILKPLGLN</sequence>
<evidence type="ECO:0000313" key="15">
    <source>
        <dbReference type="Proteomes" id="UP000830639"/>
    </source>
</evidence>